<keyword evidence="1" id="KW-0812">Transmembrane</keyword>
<organism evidence="2 3">
    <name type="scientific">Calocera viscosa (strain TUFC12733)</name>
    <dbReference type="NCBI Taxonomy" id="1330018"/>
    <lineage>
        <taxon>Eukaryota</taxon>
        <taxon>Fungi</taxon>
        <taxon>Dikarya</taxon>
        <taxon>Basidiomycota</taxon>
        <taxon>Agaricomycotina</taxon>
        <taxon>Dacrymycetes</taxon>
        <taxon>Dacrymycetales</taxon>
        <taxon>Dacrymycetaceae</taxon>
        <taxon>Calocera</taxon>
    </lineage>
</organism>
<keyword evidence="1" id="KW-1133">Transmembrane helix</keyword>
<evidence type="ECO:0000256" key="1">
    <source>
        <dbReference type="SAM" id="Phobius"/>
    </source>
</evidence>
<gene>
    <name evidence="2" type="ORF">CALVIDRAFT_539818</name>
</gene>
<accession>A0A167JIZ0</accession>
<keyword evidence="3" id="KW-1185">Reference proteome</keyword>
<dbReference type="Proteomes" id="UP000076738">
    <property type="component" value="Unassembled WGS sequence"/>
</dbReference>
<feature type="transmembrane region" description="Helical" evidence="1">
    <location>
        <begin position="150"/>
        <end position="175"/>
    </location>
</feature>
<dbReference type="OrthoDB" id="10501122at2759"/>
<evidence type="ECO:0000313" key="2">
    <source>
        <dbReference type="EMBL" id="KZO93645.1"/>
    </source>
</evidence>
<feature type="transmembrane region" description="Helical" evidence="1">
    <location>
        <begin position="53"/>
        <end position="77"/>
    </location>
</feature>
<keyword evidence="1" id="KW-0472">Membrane</keyword>
<proteinExistence type="predicted"/>
<dbReference type="AlphaFoldDB" id="A0A167JIZ0"/>
<feature type="transmembrane region" description="Helical" evidence="1">
    <location>
        <begin position="21"/>
        <end position="41"/>
    </location>
</feature>
<dbReference type="EMBL" id="KV417300">
    <property type="protein sequence ID" value="KZO93645.1"/>
    <property type="molecule type" value="Genomic_DNA"/>
</dbReference>
<reference evidence="2 3" key="1">
    <citation type="journal article" date="2016" name="Mol. Biol. Evol.">
        <title>Comparative Genomics of Early-Diverging Mushroom-Forming Fungi Provides Insights into the Origins of Lignocellulose Decay Capabilities.</title>
        <authorList>
            <person name="Nagy L.G."/>
            <person name="Riley R."/>
            <person name="Tritt A."/>
            <person name="Adam C."/>
            <person name="Daum C."/>
            <person name="Floudas D."/>
            <person name="Sun H."/>
            <person name="Yadav J.S."/>
            <person name="Pangilinan J."/>
            <person name="Larsson K.H."/>
            <person name="Matsuura K."/>
            <person name="Barry K."/>
            <person name="Labutti K."/>
            <person name="Kuo R."/>
            <person name="Ohm R.A."/>
            <person name="Bhattacharya S.S."/>
            <person name="Shirouzu T."/>
            <person name="Yoshinaga Y."/>
            <person name="Martin F.M."/>
            <person name="Grigoriev I.V."/>
            <person name="Hibbett D.S."/>
        </authorList>
    </citation>
    <scope>NUCLEOTIDE SEQUENCE [LARGE SCALE GENOMIC DNA]</scope>
    <source>
        <strain evidence="2 3">TUFC12733</strain>
    </source>
</reference>
<sequence length="216" mass="23794">MNLARQQAKEEWIKSTTAGKVFSSILLCTVVIALAVMFTSLATLSKPFTQNPISMLSALASAIIQYASLGLMATYMVNLKNKIDPLEYKKIDDRVSYAYSAFLLFFWLLTSVIGLTAHPSCNPSSDWWNSFAAIHEDGPREFSMVTVCRLSLVVISLSITNAVLISGVMMAALVFRTEKSETAPLGVIILRRILHRKTSPNSSGQEVEGLLDRLDV</sequence>
<evidence type="ECO:0000313" key="3">
    <source>
        <dbReference type="Proteomes" id="UP000076738"/>
    </source>
</evidence>
<protein>
    <submittedName>
        <fullName evidence="2">Uncharacterized protein</fullName>
    </submittedName>
</protein>
<feature type="transmembrane region" description="Helical" evidence="1">
    <location>
        <begin position="97"/>
        <end position="117"/>
    </location>
</feature>
<name>A0A167JIZ0_CALVF</name>